<reference evidence="6" key="1">
    <citation type="submission" date="2019-11" db="EMBL/GenBank/DDBJ databases">
        <authorList>
            <person name="Feng L."/>
        </authorList>
    </citation>
    <scope>NUCLEOTIDE SEQUENCE</scope>
    <source>
        <strain evidence="6">CTertiumLFYP3</strain>
    </source>
</reference>
<dbReference type="AlphaFoldDB" id="A0A6N3F6C4"/>
<dbReference type="PROSITE" id="PS51464">
    <property type="entry name" value="SIS"/>
    <property type="match status" value="1"/>
</dbReference>
<organism evidence="6">
    <name type="scientific">Clostridium tertium</name>
    <dbReference type="NCBI Taxonomy" id="1559"/>
    <lineage>
        <taxon>Bacteria</taxon>
        <taxon>Bacillati</taxon>
        <taxon>Bacillota</taxon>
        <taxon>Clostridia</taxon>
        <taxon>Eubacteriales</taxon>
        <taxon>Clostridiaceae</taxon>
        <taxon>Clostridium</taxon>
    </lineage>
</organism>
<dbReference type="InterPro" id="IPR001347">
    <property type="entry name" value="SIS_dom"/>
</dbReference>
<dbReference type="InterPro" id="IPR046348">
    <property type="entry name" value="SIS_dom_sf"/>
</dbReference>
<dbReference type="Gene3D" id="3.40.50.10490">
    <property type="entry name" value="Glucose-6-phosphate isomerase like protein, domain 1"/>
    <property type="match status" value="1"/>
</dbReference>
<dbReference type="GO" id="GO:0003700">
    <property type="term" value="F:DNA-binding transcription factor activity"/>
    <property type="evidence" value="ECO:0007669"/>
    <property type="project" value="InterPro"/>
</dbReference>
<keyword evidence="1" id="KW-0805">Transcription regulation</keyword>
<dbReference type="SUPFAM" id="SSF53697">
    <property type="entry name" value="SIS domain"/>
    <property type="match status" value="1"/>
</dbReference>
<sequence length="269" mass="31009">MYIRNNYRNKIEYLNIKVHNYIKRGVDMFSYNRIQSLNELELSLYNYIMKNSEKVIYMRIREVANEAHVSTTTILRFCKKLDCEGFSEFKIKFKMYLEQSRGNSLIDNTSMIIDFLKKAQGKEYIEKIDLVCNEINKASTIIFVGIGFSGILSKYAARYIAAVGRNAIYIDDPFYPLNSKYSDNYVAIAFSVSGETPTVIENINSLKEKGCKVVSITNNEDSTLAKISDINIGYYVQQEKTESNDITTQIPALYIIETIGRKLYKNYKG</sequence>
<dbReference type="GO" id="GO:0097367">
    <property type="term" value="F:carbohydrate derivative binding"/>
    <property type="evidence" value="ECO:0007669"/>
    <property type="project" value="InterPro"/>
</dbReference>
<evidence type="ECO:0000256" key="2">
    <source>
        <dbReference type="ARBA" id="ARBA00023125"/>
    </source>
</evidence>
<dbReference type="PROSITE" id="PS51071">
    <property type="entry name" value="HTH_RPIR"/>
    <property type="match status" value="1"/>
</dbReference>
<keyword evidence="2" id="KW-0238">DNA-binding</keyword>
<dbReference type="PANTHER" id="PTHR30514">
    <property type="entry name" value="GLUCOKINASE"/>
    <property type="match status" value="1"/>
</dbReference>
<proteinExistence type="predicted"/>
<dbReference type="InterPro" id="IPR036388">
    <property type="entry name" value="WH-like_DNA-bd_sf"/>
</dbReference>
<name>A0A6N3F6C4_9CLOT</name>
<dbReference type="InterPro" id="IPR035472">
    <property type="entry name" value="RpiR-like_SIS"/>
</dbReference>
<dbReference type="InterPro" id="IPR047640">
    <property type="entry name" value="RpiR-like"/>
</dbReference>
<evidence type="ECO:0000256" key="1">
    <source>
        <dbReference type="ARBA" id="ARBA00023015"/>
    </source>
</evidence>
<dbReference type="InterPro" id="IPR009057">
    <property type="entry name" value="Homeodomain-like_sf"/>
</dbReference>
<dbReference type="GO" id="GO:0003677">
    <property type="term" value="F:DNA binding"/>
    <property type="evidence" value="ECO:0007669"/>
    <property type="project" value="UniProtKB-KW"/>
</dbReference>
<protein>
    <submittedName>
        <fullName evidence="6">HTH-type transcriptional regulator GlvR</fullName>
    </submittedName>
</protein>
<keyword evidence="3" id="KW-0804">Transcription</keyword>
<dbReference type="Pfam" id="PF01380">
    <property type="entry name" value="SIS"/>
    <property type="match status" value="1"/>
</dbReference>
<dbReference type="SUPFAM" id="SSF46689">
    <property type="entry name" value="Homeodomain-like"/>
    <property type="match status" value="1"/>
</dbReference>
<dbReference type="PANTHER" id="PTHR30514:SF1">
    <property type="entry name" value="HTH-TYPE TRANSCRIPTIONAL REGULATOR HEXR-RELATED"/>
    <property type="match status" value="1"/>
</dbReference>
<evidence type="ECO:0000256" key="3">
    <source>
        <dbReference type="ARBA" id="ARBA00023163"/>
    </source>
</evidence>
<feature type="domain" description="SIS" evidence="5">
    <location>
        <begin position="131"/>
        <end position="266"/>
    </location>
</feature>
<gene>
    <name evidence="6" type="primary">glvR_3</name>
    <name evidence="6" type="ORF">CTLFYP3_02578</name>
</gene>
<feature type="domain" description="HTH rpiR-type" evidence="4">
    <location>
        <begin position="24"/>
        <end position="100"/>
    </location>
</feature>
<evidence type="ECO:0000259" key="5">
    <source>
        <dbReference type="PROSITE" id="PS51464"/>
    </source>
</evidence>
<evidence type="ECO:0000313" key="6">
    <source>
        <dbReference type="EMBL" id="VYU47687.1"/>
    </source>
</evidence>
<dbReference type="EMBL" id="CACRTO010000029">
    <property type="protein sequence ID" value="VYU47687.1"/>
    <property type="molecule type" value="Genomic_DNA"/>
</dbReference>
<dbReference type="Gene3D" id="1.10.10.10">
    <property type="entry name" value="Winged helix-like DNA-binding domain superfamily/Winged helix DNA-binding domain"/>
    <property type="match status" value="1"/>
</dbReference>
<evidence type="ECO:0000259" key="4">
    <source>
        <dbReference type="PROSITE" id="PS51071"/>
    </source>
</evidence>
<dbReference type="Pfam" id="PF01418">
    <property type="entry name" value="HTH_6"/>
    <property type="match status" value="1"/>
</dbReference>
<dbReference type="InterPro" id="IPR000281">
    <property type="entry name" value="HTH_RpiR"/>
</dbReference>
<accession>A0A6N3F6C4</accession>
<dbReference type="CDD" id="cd05013">
    <property type="entry name" value="SIS_RpiR"/>
    <property type="match status" value="1"/>
</dbReference>
<dbReference type="GO" id="GO:1901135">
    <property type="term" value="P:carbohydrate derivative metabolic process"/>
    <property type="evidence" value="ECO:0007669"/>
    <property type="project" value="InterPro"/>
</dbReference>